<evidence type="ECO:0008006" key="2">
    <source>
        <dbReference type="Google" id="ProtNLM"/>
    </source>
</evidence>
<name>A0A381YTC1_9ZZZZ</name>
<organism evidence="1">
    <name type="scientific">marine metagenome</name>
    <dbReference type="NCBI Taxonomy" id="408172"/>
    <lineage>
        <taxon>unclassified sequences</taxon>
        <taxon>metagenomes</taxon>
        <taxon>ecological metagenomes</taxon>
    </lineage>
</organism>
<proteinExistence type="predicted"/>
<dbReference type="PROSITE" id="PS51318">
    <property type="entry name" value="TAT"/>
    <property type="match status" value="1"/>
</dbReference>
<dbReference type="InterPro" id="IPR006311">
    <property type="entry name" value="TAT_signal"/>
</dbReference>
<dbReference type="EMBL" id="UINC01018999">
    <property type="protein sequence ID" value="SVA80210.1"/>
    <property type="molecule type" value="Genomic_DNA"/>
</dbReference>
<dbReference type="AlphaFoldDB" id="A0A381YTC1"/>
<evidence type="ECO:0000313" key="1">
    <source>
        <dbReference type="EMBL" id="SVA80210.1"/>
    </source>
</evidence>
<sequence length="196" mass="21000">MAPYGINRREALKTLTTAGVSAATLPLWVATLNEVAQAHSHEGYTQSAASGSVFTQAQHNSVAVLSELIIPETDTAGAGRALVVNYIDTILRDAPALARNRFLGGLKWVDERCEDLFGATFTAASPKQQVALLTVLSSAENDTPADRIGVEFFQAMKSLTVTGYYTSRVGMLQELDDNGAVMFSDKPGCDHPEHKA</sequence>
<dbReference type="Pfam" id="PF13618">
    <property type="entry name" value="Gluconate_2-dh3"/>
    <property type="match status" value="1"/>
</dbReference>
<dbReference type="InterPro" id="IPR027056">
    <property type="entry name" value="Gluconate_2DH_su3"/>
</dbReference>
<gene>
    <name evidence="1" type="ORF">METZ01_LOCUS133064</name>
</gene>
<accession>A0A381YTC1</accession>
<reference evidence="1" key="1">
    <citation type="submission" date="2018-05" db="EMBL/GenBank/DDBJ databases">
        <authorList>
            <person name="Lanie J.A."/>
            <person name="Ng W.-L."/>
            <person name="Kazmierczak K.M."/>
            <person name="Andrzejewski T.M."/>
            <person name="Davidsen T.M."/>
            <person name="Wayne K.J."/>
            <person name="Tettelin H."/>
            <person name="Glass J.I."/>
            <person name="Rusch D."/>
            <person name="Podicherti R."/>
            <person name="Tsui H.-C.T."/>
            <person name="Winkler M.E."/>
        </authorList>
    </citation>
    <scope>NUCLEOTIDE SEQUENCE</scope>
</reference>
<protein>
    <recommendedName>
        <fullName evidence="2">Gluconate 2-dehydrogenase subunit 3 family protein</fullName>
    </recommendedName>
</protein>